<sequence>MAKTKKSTKRFVQNKLKGVLERRKQYKKKKELYGGGKPKGKKIPEHYKQKEEEDNTENLITEEDEDLWDEIENGEDNEVEDEEEEEDDDEMEEEELEEEDNEEEEEEEEDINEIEEHKKQLEELKEKDPEFYKFLQENDKELLAFGNDEGNEEEEEVEEAPETEMDEEEEEDIPKAKQLTKFMIINWQKQIVEKNSLKSTRKMILALRAAAAIDEEYAEGKEFGFAIDNISIFNKLVLTAVKYITPVFNYHLNYTEDSKQLPSQSKKWSKVQPLVKHYLQNIIRLLKQLTDQKILYFVCKNSQAAVKYFACFPKLSKEYLKLMLNFWAVSEEKIKIVSFLNIRSLSLCSSQLMNISLKGIYLAFVRNCKATSIHTWTIINFMMNCVVELYGLDFVASYQTAFVYIRQLAIQLRNAIILKKKESFRIVYNWQYVHCLRLWSRLVTTYCDYTTGTDETENLLFSLIYPITQITIGTICLVPTSRFFPLRFHCIRALLEIHEKTRTYIPVAPYLFEVLNSSEIQQKAKASTLKPFDFRFNIKANKSYLHTRVYQDGLAEETLSLLLHFYAQSSNSIAFPELVIPAQIQLKRFIKKSKNIKVNKQVQQLLEKINQTSAFIESQRSSVDFSPSEKEKVMAFERAINPKETPIGKYFNSIKKIQERKEQDAANMNEAKGVPNKTNNNKNSKKNKNKKQAKEERKQEIEEDESEYEEVDNEVNDSDFDEMDEDNDMDIVEDFVLSDDE</sequence>
<evidence type="ECO:0000256" key="4">
    <source>
        <dbReference type="SAM" id="MobiDB-lite"/>
    </source>
</evidence>
<accession>A0A1Y2B918</accession>
<feature type="region of interest" description="Disordered" evidence="4">
    <location>
        <begin position="23"/>
        <end position="115"/>
    </location>
</feature>
<evidence type="ECO:0000256" key="1">
    <source>
        <dbReference type="ARBA" id="ARBA00004123"/>
    </source>
</evidence>
<comment type="similarity">
    <text evidence="2">Belongs to the NOC2 family.</text>
</comment>
<evidence type="ECO:0000313" key="6">
    <source>
        <dbReference type="Proteomes" id="UP000193920"/>
    </source>
</evidence>
<dbReference type="PANTHER" id="PTHR12687">
    <property type="entry name" value="NUCLEOLAR COMPLEX 2 AND RAD4-RELATED"/>
    <property type="match status" value="1"/>
</dbReference>
<dbReference type="Pfam" id="PF03715">
    <property type="entry name" value="Noc2"/>
    <property type="match status" value="1"/>
</dbReference>
<keyword evidence="6" id="KW-1185">Reference proteome</keyword>
<dbReference type="AlphaFoldDB" id="A0A1Y2B918"/>
<feature type="region of interest" description="Disordered" evidence="4">
    <location>
        <begin position="146"/>
        <end position="173"/>
    </location>
</feature>
<dbReference type="Proteomes" id="UP000193920">
    <property type="component" value="Unassembled WGS sequence"/>
</dbReference>
<name>A0A1Y2B918_9FUNG</name>
<feature type="compositionally biased region" description="Basic and acidic residues" evidence="4">
    <location>
        <begin position="42"/>
        <end position="51"/>
    </location>
</feature>
<keyword evidence="3" id="KW-0539">Nucleus</keyword>
<dbReference type="EMBL" id="MCOG01000170">
    <property type="protein sequence ID" value="ORY31319.1"/>
    <property type="molecule type" value="Genomic_DNA"/>
</dbReference>
<dbReference type="GO" id="GO:0042273">
    <property type="term" value="P:ribosomal large subunit biogenesis"/>
    <property type="evidence" value="ECO:0007669"/>
    <property type="project" value="TreeGrafter"/>
</dbReference>
<dbReference type="PANTHER" id="PTHR12687:SF4">
    <property type="entry name" value="NUCLEOLAR COMPLEX PROTEIN 2 HOMOLOG"/>
    <property type="match status" value="1"/>
</dbReference>
<organism evidence="5 6">
    <name type="scientific">Neocallimastix californiae</name>
    <dbReference type="NCBI Taxonomy" id="1754190"/>
    <lineage>
        <taxon>Eukaryota</taxon>
        <taxon>Fungi</taxon>
        <taxon>Fungi incertae sedis</taxon>
        <taxon>Chytridiomycota</taxon>
        <taxon>Chytridiomycota incertae sedis</taxon>
        <taxon>Neocallimastigomycetes</taxon>
        <taxon>Neocallimastigales</taxon>
        <taxon>Neocallimastigaceae</taxon>
        <taxon>Neocallimastix</taxon>
    </lineage>
</organism>
<evidence type="ECO:0000256" key="3">
    <source>
        <dbReference type="ARBA" id="ARBA00023242"/>
    </source>
</evidence>
<dbReference type="InterPro" id="IPR005343">
    <property type="entry name" value="Noc2"/>
</dbReference>
<dbReference type="GO" id="GO:0030690">
    <property type="term" value="C:Noc1p-Noc2p complex"/>
    <property type="evidence" value="ECO:0007669"/>
    <property type="project" value="TreeGrafter"/>
</dbReference>
<dbReference type="STRING" id="1754190.A0A1Y2B918"/>
<evidence type="ECO:0000256" key="2">
    <source>
        <dbReference type="ARBA" id="ARBA00005907"/>
    </source>
</evidence>
<comment type="subcellular location">
    <subcellularLocation>
        <location evidence="1">Nucleus</location>
    </subcellularLocation>
</comment>
<protein>
    <submittedName>
        <fullName evidence="5">Noc2-domain-containing protein</fullName>
    </submittedName>
</protein>
<evidence type="ECO:0000313" key="5">
    <source>
        <dbReference type="EMBL" id="ORY31319.1"/>
    </source>
</evidence>
<comment type="caution">
    <text evidence="5">The sequence shown here is derived from an EMBL/GenBank/DDBJ whole genome shotgun (WGS) entry which is preliminary data.</text>
</comment>
<dbReference type="GO" id="GO:0005730">
    <property type="term" value="C:nucleolus"/>
    <property type="evidence" value="ECO:0007669"/>
    <property type="project" value="TreeGrafter"/>
</dbReference>
<feature type="compositionally biased region" description="Acidic residues" evidence="4">
    <location>
        <begin position="52"/>
        <end position="113"/>
    </location>
</feature>
<feature type="compositionally biased region" description="Acidic residues" evidence="4">
    <location>
        <begin position="701"/>
        <end position="741"/>
    </location>
</feature>
<dbReference type="GO" id="GO:0005654">
    <property type="term" value="C:nucleoplasm"/>
    <property type="evidence" value="ECO:0007669"/>
    <property type="project" value="TreeGrafter"/>
</dbReference>
<feature type="region of interest" description="Disordered" evidence="4">
    <location>
        <begin position="661"/>
        <end position="741"/>
    </location>
</feature>
<gene>
    <name evidence="5" type="ORF">LY90DRAFT_460397</name>
</gene>
<dbReference type="OrthoDB" id="10266662at2759"/>
<reference evidence="5 6" key="1">
    <citation type="submission" date="2016-08" db="EMBL/GenBank/DDBJ databases">
        <title>A Parts List for Fungal Cellulosomes Revealed by Comparative Genomics.</title>
        <authorList>
            <consortium name="DOE Joint Genome Institute"/>
            <person name="Haitjema C.H."/>
            <person name="Gilmore S.P."/>
            <person name="Henske J.K."/>
            <person name="Solomon K.V."/>
            <person name="De Groot R."/>
            <person name="Kuo A."/>
            <person name="Mondo S.J."/>
            <person name="Salamov A.A."/>
            <person name="Labutti K."/>
            <person name="Zhao Z."/>
            <person name="Chiniquy J."/>
            <person name="Barry K."/>
            <person name="Brewer H.M."/>
            <person name="Purvine S.O."/>
            <person name="Wright A.T."/>
            <person name="Boxma B."/>
            <person name="Van Alen T."/>
            <person name="Hackstein J.H."/>
            <person name="Baker S.E."/>
            <person name="Grigoriev I.V."/>
            <person name="O'Malley M.A."/>
        </authorList>
    </citation>
    <scope>NUCLEOTIDE SEQUENCE [LARGE SCALE GENOMIC DNA]</scope>
    <source>
        <strain evidence="5 6">G1</strain>
    </source>
</reference>
<proteinExistence type="inferred from homology"/>
<dbReference type="GO" id="GO:0030691">
    <property type="term" value="C:Noc2p-Noc3p complex"/>
    <property type="evidence" value="ECO:0007669"/>
    <property type="project" value="TreeGrafter"/>
</dbReference>
<feature type="compositionally biased region" description="Acidic residues" evidence="4">
    <location>
        <begin position="149"/>
        <end position="172"/>
    </location>
</feature>